<feature type="compositionally biased region" description="Low complexity" evidence="1">
    <location>
        <begin position="135"/>
        <end position="149"/>
    </location>
</feature>
<name>A0AAJ6X521_POPEU</name>
<organism evidence="3 4">
    <name type="scientific">Populus euphratica</name>
    <name type="common">Euphrates poplar</name>
    <dbReference type="NCBI Taxonomy" id="75702"/>
    <lineage>
        <taxon>Eukaryota</taxon>
        <taxon>Viridiplantae</taxon>
        <taxon>Streptophyta</taxon>
        <taxon>Embryophyta</taxon>
        <taxon>Tracheophyta</taxon>
        <taxon>Spermatophyta</taxon>
        <taxon>Magnoliopsida</taxon>
        <taxon>eudicotyledons</taxon>
        <taxon>Gunneridae</taxon>
        <taxon>Pentapetalae</taxon>
        <taxon>rosids</taxon>
        <taxon>fabids</taxon>
        <taxon>Malpighiales</taxon>
        <taxon>Salicaceae</taxon>
        <taxon>Saliceae</taxon>
        <taxon>Populus</taxon>
    </lineage>
</organism>
<dbReference type="GeneID" id="105112075"/>
<gene>
    <name evidence="4" type="primary">LOC105112075</name>
</gene>
<dbReference type="NCBIfam" id="TIGR01571">
    <property type="entry name" value="A_thal_Cys_rich"/>
    <property type="match status" value="1"/>
</dbReference>
<accession>A0AAJ6X521</accession>
<evidence type="ECO:0000313" key="3">
    <source>
        <dbReference type="Proteomes" id="UP000694918"/>
    </source>
</evidence>
<evidence type="ECO:0000313" key="4">
    <source>
        <dbReference type="RefSeq" id="XP_011005987.1"/>
    </source>
</evidence>
<protein>
    <submittedName>
        <fullName evidence="4">Uncharacterized protein LOC105112075</fullName>
    </submittedName>
</protein>
<sequence>MERLGLGNMYVHILTFLHFCLAPFWIFNMAAVNIDNETVREALGITGIILCAFGLLYGGFWRIQMRKRFNLLAYSFCFGEPAVSDCTLWLCCCWCSLAQDVRTGNSYDIVEDKFCQKQTDGSNKMPHSPFPCRDGSNPSSPLGNNSSPSKFTISNSPSPSTVSKGYNTPRRQLLMVKEESSRGVKDETLTPPAPSLIEREANSVGKARVYI</sequence>
<dbReference type="Pfam" id="PF04749">
    <property type="entry name" value="PLAC8"/>
    <property type="match status" value="1"/>
</dbReference>
<dbReference type="GO" id="GO:0051762">
    <property type="term" value="P:sesquiterpene biosynthetic process"/>
    <property type="evidence" value="ECO:0007669"/>
    <property type="project" value="TreeGrafter"/>
</dbReference>
<feature type="transmembrane region" description="Helical" evidence="2">
    <location>
        <begin position="42"/>
        <end position="61"/>
    </location>
</feature>
<dbReference type="PANTHER" id="PTHR31045">
    <property type="entry name" value="PLAC8 FAMILY PROTEIN-RELATED"/>
    <property type="match status" value="1"/>
</dbReference>
<keyword evidence="2" id="KW-0812">Transmembrane</keyword>
<keyword evidence="2" id="KW-1133">Transmembrane helix</keyword>
<dbReference type="InterPro" id="IPR006461">
    <property type="entry name" value="PLAC_motif_containing"/>
</dbReference>
<dbReference type="AlphaFoldDB" id="A0AAJ6X521"/>
<dbReference type="KEGG" id="peu:105112075"/>
<evidence type="ECO:0000256" key="2">
    <source>
        <dbReference type="SAM" id="Phobius"/>
    </source>
</evidence>
<evidence type="ECO:0000256" key="1">
    <source>
        <dbReference type="SAM" id="MobiDB-lite"/>
    </source>
</evidence>
<feature type="region of interest" description="Disordered" evidence="1">
    <location>
        <begin position="176"/>
        <end position="195"/>
    </location>
</feature>
<proteinExistence type="predicted"/>
<keyword evidence="3" id="KW-1185">Reference proteome</keyword>
<feature type="compositionally biased region" description="Basic and acidic residues" evidence="1">
    <location>
        <begin position="176"/>
        <end position="188"/>
    </location>
</feature>
<dbReference type="PANTHER" id="PTHR31045:SF30">
    <property type="entry name" value="PLAC8 FAMILY PROTEIN"/>
    <property type="match status" value="1"/>
</dbReference>
<feature type="compositionally biased region" description="Polar residues" evidence="1">
    <location>
        <begin position="150"/>
        <end position="169"/>
    </location>
</feature>
<dbReference type="GO" id="GO:0009975">
    <property type="term" value="F:cyclase activity"/>
    <property type="evidence" value="ECO:0007669"/>
    <property type="project" value="TreeGrafter"/>
</dbReference>
<keyword evidence="2" id="KW-0472">Membrane</keyword>
<feature type="transmembrane region" description="Helical" evidence="2">
    <location>
        <begin position="9"/>
        <end position="30"/>
    </location>
</feature>
<reference evidence="4" key="1">
    <citation type="submission" date="2025-08" db="UniProtKB">
        <authorList>
            <consortium name="RefSeq"/>
        </authorList>
    </citation>
    <scope>IDENTIFICATION</scope>
</reference>
<dbReference type="Proteomes" id="UP000694918">
    <property type="component" value="Unplaced"/>
</dbReference>
<dbReference type="RefSeq" id="XP_011005987.1">
    <property type="nucleotide sequence ID" value="XM_011007685.1"/>
</dbReference>
<feature type="region of interest" description="Disordered" evidence="1">
    <location>
        <begin position="118"/>
        <end position="169"/>
    </location>
</feature>